<protein>
    <submittedName>
        <fullName evidence="4">Uncharacterized protein LOC117367259</fullName>
    </submittedName>
</protein>
<evidence type="ECO:0000259" key="2">
    <source>
        <dbReference type="Pfam" id="PF09588"/>
    </source>
</evidence>
<dbReference type="InterPro" id="IPR011335">
    <property type="entry name" value="Restrct_endonuc-II-like"/>
</dbReference>
<dbReference type="RefSeq" id="XP_033815588.1">
    <property type="nucleotide sequence ID" value="XM_033959697.1"/>
</dbReference>
<dbReference type="Proteomes" id="UP000515159">
    <property type="component" value="Chromosome 9"/>
</dbReference>
<dbReference type="InParanoid" id="A0A6P8SG96"/>
<dbReference type="OrthoDB" id="6155932at2759"/>
<evidence type="ECO:0000313" key="4">
    <source>
        <dbReference type="RefSeq" id="XP_033815588.1"/>
    </source>
</evidence>
<dbReference type="KEGG" id="gsh:117367259"/>
<proteinExistence type="predicted"/>
<feature type="region of interest" description="Disordered" evidence="1">
    <location>
        <begin position="1"/>
        <end position="104"/>
    </location>
</feature>
<evidence type="ECO:0000256" key="1">
    <source>
        <dbReference type="SAM" id="MobiDB-lite"/>
    </source>
</evidence>
<feature type="compositionally biased region" description="Basic and acidic residues" evidence="1">
    <location>
        <begin position="76"/>
        <end position="90"/>
    </location>
</feature>
<organism evidence="3 4">
    <name type="scientific">Geotrypetes seraphini</name>
    <name type="common">Gaboon caecilian</name>
    <name type="synonym">Caecilia seraphini</name>
    <dbReference type="NCBI Taxonomy" id="260995"/>
    <lineage>
        <taxon>Eukaryota</taxon>
        <taxon>Metazoa</taxon>
        <taxon>Chordata</taxon>
        <taxon>Craniata</taxon>
        <taxon>Vertebrata</taxon>
        <taxon>Euteleostomi</taxon>
        <taxon>Amphibia</taxon>
        <taxon>Gymnophiona</taxon>
        <taxon>Geotrypetes</taxon>
    </lineage>
</organism>
<feature type="compositionally biased region" description="Polar residues" evidence="1">
    <location>
        <begin position="41"/>
        <end position="51"/>
    </location>
</feature>
<dbReference type="CDD" id="cd22343">
    <property type="entry name" value="PDDEXK_lambda_exonuclease-like"/>
    <property type="match status" value="1"/>
</dbReference>
<feature type="domain" description="YqaJ viral recombinase" evidence="2">
    <location>
        <begin position="121"/>
        <end position="285"/>
    </location>
</feature>
<sequence length="340" mass="37084">MGRPRKAAATSTSSPALSSSTPEFKPAASKASSASTSGSSFHPTASHSASTRSRKGAESSGGRGAAVPPSSGDFKNNQEKLPRAKSKGESVRQGSPAPCQLGKEAVMKIEQETRGQRNNSKWHEHRENRITASMAHKIANSKYINEKSSDVPQSYLKAVVNAGSRVQSPAMSWGIKNEKSAIKEYKELTSKQAGKDVTVNECGLFVHPEKSWLAASPDGIVHDGTTGKPVKLLEIKCPYKHRDHTVKDACKDASFCLEKNGDAYALKKNHAYYSQVQCQLAATGLTKADLVVHTKKETAVAPVEFDAKFWEKTEPKLEKFYYEAVVPHLERKNPVWISEE</sequence>
<dbReference type="Gene3D" id="3.90.320.10">
    <property type="match status" value="1"/>
</dbReference>
<reference evidence="4" key="1">
    <citation type="submission" date="2025-08" db="UniProtKB">
        <authorList>
            <consortium name="RefSeq"/>
        </authorList>
    </citation>
    <scope>IDENTIFICATION</scope>
</reference>
<dbReference type="InterPro" id="IPR019080">
    <property type="entry name" value="YqaJ_viral_recombinase"/>
</dbReference>
<dbReference type="PANTHER" id="PTHR46609">
    <property type="entry name" value="EXONUCLEASE, PHAGE-TYPE/RECB, C-TERMINAL DOMAIN-CONTAINING PROTEIN"/>
    <property type="match status" value="1"/>
</dbReference>
<dbReference type="GeneID" id="117367259"/>
<dbReference type="Pfam" id="PF09588">
    <property type="entry name" value="YqaJ"/>
    <property type="match status" value="1"/>
</dbReference>
<dbReference type="AlphaFoldDB" id="A0A6P8SG96"/>
<keyword evidence="3" id="KW-1185">Reference proteome</keyword>
<dbReference type="GO" id="GO:0006281">
    <property type="term" value="P:DNA repair"/>
    <property type="evidence" value="ECO:0007669"/>
    <property type="project" value="UniProtKB-ARBA"/>
</dbReference>
<name>A0A6P8SG96_GEOSA</name>
<dbReference type="InterPro" id="IPR011604">
    <property type="entry name" value="PDDEXK-like_dom_sf"/>
</dbReference>
<evidence type="ECO:0000313" key="3">
    <source>
        <dbReference type="Proteomes" id="UP000515159"/>
    </source>
</evidence>
<dbReference type="InterPro" id="IPR051703">
    <property type="entry name" value="NF-kappa-B_Signaling_Reg"/>
</dbReference>
<accession>A0A6P8SG96</accession>
<feature type="compositionally biased region" description="Low complexity" evidence="1">
    <location>
        <begin position="7"/>
        <end position="40"/>
    </location>
</feature>
<dbReference type="PANTHER" id="PTHR46609:SF8">
    <property type="entry name" value="YQAJ VIRAL RECOMBINASE DOMAIN-CONTAINING PROTEIN"/>
    <property type="match status" value="1"/>
</dbReference>
<dbReference type="SUPFAM" id="SSF52980">
    <property type="entry name" value="Restriction endonuclease-like"/>
    <property type="match status" value="1"/>
</dbReference>
<gene>
    <name evidence="4" type="primary">LOC117367259</name>
</gene>